<evidence type="ECO:0000313" key="1">
    <source>
        <dbReference type="EMBL" id="KAJ3553345.1"/>
    </source>
</evidence>
<accession>A0ACC1T590</accession>
<organism evidence="1 2">
    <name type="scientific">Phlebia brevispora</name>
    <dbReference type="NCBI Taxonomy" id="194682"/>
    <lineage>
        <taxon>Eukaryota</taxon>
        <taxon>Fungi</taxon>
        <taxon>Dikarya</taxon>
        <taxon>Basidiomycota</taxon>
        <taxon>Agaricomycotina</taxon>
        <taxon>Agaricomycetes</taxon>
        <taxon>Polyporales</taxon>
        <taxon>Meruliaceae</taxon>
        <taxon>Phlebia</taxon>
    </lineage>
</organism>
<reference evidence="1" key="1">
    <citation type="submission" date="2022-07" db="EMBL/GenBank/DDBJ databases">
        <title>Genome Sequence of Phlebia brevispora.</title>
        <authorList>
            <person name="Buettner E."/>
        </authorList>
    </citation>
    <scope>NUCLEOTIDE SEQUENCE</scope>
    <source>
        <strain evidence="1">MPL23</strain>
    </source>
</reference>
<proteinExistence type="predicted"/>
<evidence type="ECO:0000313" key="2">
    <source>
        <dbReference type="Proteomes" id="UP001148662"/>
    </source>
</evidence>
<protein>
    <submittedName>
        <fullName evidence="1">Uncharacterized protein</fullName>
    </submittedName>
</protein>
<dbReference type="EMBL" id="JANHOG010000550">
    <property type="protein sequence ID" value="KAJ3553345.1"/>
    <property type="molecule type" value="Genomic_DNA"/>
</dbReference>
<comment type="caution">
    <text evidence="1">The sequence shown here is derived from an EMBL/GenBank/DDBJ whole genome shotgun (WGS) entry which is preliminary data.</text>
</comment>
<sequence>MSGAVQKASSRSTESSPLLAPEERFDDALDSPVVAVNPLPRAQLAIIYCIKLVVPISGTQAMPYVNKMVAAMNLPGDRSVGYYSGLLVTSHTAGQFLTIFFWGRLSDRIGRTPVIGIGMAGLAISTILFGLSSTLSAALFTRFLTGVFGGFIGVIHSVVGELSDKTNQSTAFPFYDIISALGFIIGPIIGGTFAEPATEFPKWFDYSFFRSYPYVLPCIICGILGFSAALLSVTYLRETHPHKSGINTPVNEPPEAERPILLPTEGSIEEEKPPSVRSLMALPVIRAICSSQWMLGFIAASFNTVFVLMSYTEIKDGGLSMNTILTSHARLRVLCPSWGWSPLGSKPPCPFSYGASTR</sequence>
<gene>
    <name evidence="1" type="ORF">NM688_g3661</name>
</gene>
<dbReference type="Proteomes" id="UP001148662">
    <property type="component" value="Unassembled WGS sequence"/>
</dbReference>
<name>A0ACC1T590_9APHY</name>
<keyword evidence="2" id="KW-1185">Reference proteome</keyword>